<dbReference type="Gene3D" id="1.20.1250.20">
    <property type="entry name" value="MFS general substrate transporter like domains"/>
    <property type="match status" value="1"/>
</dbReference>
<keyword evidence="2" id="KW-0813">Transport</keyword>
<dbReference type="InterPro" id="IPR020846">
    <property type="entry name" value="MFS_dom"/>
</dbReference>
<keyword evidence="4 7" id="KW-1133">Transmembrane helix</keyword>
<sequence>MASGSAFESDSSSTQNRHNKSESADVDEYIPEPFEGNDLELDAKQNDAGENAADLSRHMSNAVASREISRKLTGGEKLLEKANNTNEPMPVMGGGRDYPPPIGDREIYSVTFDGPKDPEHPHNWPLKTKLILCWCVAILALSASVGSAIFAEAGADVKKVFHVGREVATLGTSLYVFGFASGPVVWGPLSELYGRFTVMIPACFIFACFSFACATGKDIQTILLCRFFSGFFGAAPMVVAPASLADLFSAGSRGKALAVFASVLFGGPMLGPIFGGFTVKNSLLGWRWCEYFTGLVGILALLFSIPLHKETHHPLILVSKAENLRRRTGNWAIHAPHEEFVLSINEIVTKNIARPMVMLFTEPILFFITLYNAFIYGLLYLMLTAIPMVFEGQYGWKVGEAQLPYLSMLIGILIGVVICIYFEGKFNANMIANGKACPEDRLPPMMIGGVLFAIGLFWFGWTGNYPDKIHWIVPTISLAFIGCGLLAIFLPCINYIVDCYLMFAASALSGNTFLRSLFGGIFPLFSVQMFEAMHIRYAGTLLGCVALILVPVPFLFYYKGSSLRKRSKYTISDIQ</sequence>
<evidence type="ECO:0000256" key="5">
    <source>
        <dbReference type="ARBA" id="ARBA00023136"/>
    </source>
</evidence>
<accession>A0A9P0VYC4</accession>
<dbReference type="GO" id="GO:0005886">
    <property type="term" value="C:plasma membrane"/>
    <property type="evidence" value="ECO:0007669"/>
    <property type="project" value="TreeGrafter"/>
</dbReference>
<gene>
    <name evidence="9" type="ORF">CLIB1423_11S02872</name>
</gene>
<keyword evidence="3 7" id="KW-0812">Transmembrane</keyword>
<dbReference type="PANTHER" id="PTHR23502">
    <property type="entry name" value="MAJOR FACILITATOR SUPERFAMILY"/>
    <property type="match status" value="1"/>
</dbReference>
<feature type="transmembrane region" description="Helical" evidence="7">
    <location>
        <begin position="196"/>
        <end position="215"/>
    </location>
</feature>
<dbReference type="SUPFAM" id="SSF103473">
    <property type="entry name" value="MFS general substrate transporter"/>
    <property type="match status" value="1"/>
</dbReference>
<feature type="transmembrane region" description="Helical" evidence="7">
    <location>
        <begin position="537"/>
        <end position="558"/>
    </location>
</feature>
<feature type="compositionally biased region" description="Acidic residues" evidence="6">
    <location>
        <begin position="24"/>
        <end position="40"/>
    </location>
</feature>
<dbReference type="PANTHER" id="PTHR23502:SF31">
    <property type="entry name" value="POLYAMINE TRANSPORTER 1"/>
    <property type="match status" value="1"/>
</dbReference>
<dbReference type="PROSITE" id="PS50850">
    <property type="entry name" value="MFS"/>
    <property type="match status" value="1"/>
</dbReference>
<comment type="subcellular location">
    <subcellularLocation>
        <location evidence="1">Membrane</location>
        <topology evidence="1">Multi-pass membrane protein</topology>
    </subcellularLocation>
</comment>
<feature type="transmembrane region" description="Helical" evidence="7">
    <location>
        <begin position="221"/>
        <end position="244"/>
    </location>
</feature>
<feature type="transmembrane region" description="Helical" evidence="7">
    <location>
        <begin position="170"/>
        <end position="189"/>
    </location>
</feature>
<feature type="domain" description="Major facilitator superfamily (MFS) profile" evidence="8">
    <location>
        <begin position="132"/>
        <end position="563"/>
    </location>
</feature>
<dbReference type="CDD" id="cd17323">
    <property type="entry name" value="MFS_Tpo1_MDR_like"/>
    <property type="match status" value="1"/>
</dbReference>
<dbReference type="OrthoDB" id="9986881at2759"/>
<dbReference type="EMBL" id="CAKXYY010000011">
    <property type="protein sequence ID" value="CAH2353576.1"/>
    <property type="molecule type" value="Genomic_DNA"/>
</dbReference>
<organism evidence="9 10">
    <name type="scientific">[Candida] railenensis</name>
    <dbReference type="NCBI Taxonomy" id="45579"/>
    <lineage>
        <taxon>Eukaryota</taxon>
        <taxon>Fungi</taxon>
        <taxon>Dikarya</taxon>
        <taxon>Ascomycota</taxon>
        <taxon>Saccharomycotina</taxon>
        <taxon>Pichiomycetes</taxon>
        <taxon>Debaryomycetaceae</taxon>
        <taxon>Kurtzmaniella</taxon>
    </lineage>
</organism>
<evidence type="ECO:0000256" key="3">
    <source>
        <dbReference type="ARBA" id="ARBA00022692"/>
    </source>
</evidence>
<feature type="transmembrane region" description="Helical" evidence="7">
    <location>
        <begin position="364"/>
        <end position="383"/>
    </location>
</feature>
<feature type="transmembrane region" description="Helical" evidence="7">
    <location>
        <begin position="500"/>
        <end position="525"/>
    </location>
</feature>
<dbReference type="Proteomes" id="UP000837801">
    <property type="component" value="Unassembled WGS sequence"/>
</dbReference>
<evidence type="ECO:0000256" key="2">
    <source>
        <dbReference type="ARBA" id="ARBA00022448"/>
    </source>
</evidence>
<evidence type="ECO:0000256" key="1">
    <source>
        <dbReference type="ARBA" id="ARBA00004141"/>
    </source>
</evidence>
<feature type="transmembrane region" description="Helical" evidence="7">
    <location>
        <begin position="291"/>
        <end position="307"/>
    </location>
</feature>
<feature type="transmembrane region" description="Helical" evidence="7">
    <location>
        <begin position="130"/>
        <end position="150"/>
    </location>
</feature>
<keyword evidence="10" id="KW-1185">Reference proteome</keyword>
<evidence type="ECO:0000313" key="10">
    <source>
        <dbReference type="Proteomes" id="UP000837801"/>
    </source>
</evidence>
<comment type="caution">
    <text evidence="9">The sequence shown here is derived from an EMBL/GenBank/DDBJ whole genome shotgun (WGS) entry which is preliminary data.</text>
</comment>
<name>A0A9P0VYC4_9ASCO</name>
<dbReference type="InterPro" id="IPR036259">
    <property type="entry name" value="MFS_trans_sf"/>
</dbReference>
<evidence type="ECO:0000259" key="8">
    <source>
        <dbReference type="PROSITE" id="PS50850"/>
    </source>
</evidence>
<dbReference type="GO" id="GO:0022857">
    <property type="term" value="F:transmembrane transporter activity"/>
    <property type="evidence" value="ECO:0007669"/>
    <property type="project" value="InterPro"/>
</dbReference>
<proteinExistence type="predicted"/>
<protein>
    <submittedName>
        <fullName evidence="9">Polyamine transporter 1</fullName>
    </submittedName>
</protein>
<keyword evidence="5 7" id="KW-0472">Membrane</keyword>
<evidence type="ECO:0000256" key="4">
    <source>
        <dbReference type="ARBA" id="ARBA00022989"/>
    </source>
</evidence>
<dbReference type="Pfam" id="PF07690">
    <property type="entry name" value="MFS_1"/>
    <property type="match status" value="1"/>
</dbReference>
<feature type="transmembrane region" description="Helical" evidence="7">
    <location>
        <begin position="403"/>
        <end position="422"/>
    </location>
</feature>
<dbReference type="InterPro" id="IPR011701">
    <property type="entry name" value="MFS"/>
</dbReference>
<evidence type="ECO:0000256" key="6">
    <source>
        <dbReference type="SAM" id="MobiDB-lite"/>
    </source>
</evidence>
<feature type="compositionally biased region" description="Low complexity" evidence="6">
    <location>
        <begin position="1"/>
        <end position="13"/>
    </location>
</feature>
<reference evidence="9" key="1">
    <citation type="submission" date="2022-03" db="EMBL/GenBank/DDBJ databases">
        <authorList>
            <person name="Legras J.-L."/>
            <person name="Devillers H."/>
            <person name="Grondin C."/>
        </authorList>
    </citation>
    <scope>NUCLEOTIDE SEQUENCE</scope>
    <source>
        <strain evidence="9">CLIB 1423</strain>
    </source>
</reference>
<feature type="transmembrane region" description="Helical" evidence="7">
    <location>
        <begin position="442"/>
        <end position="459"/>
    </location>
</feature>
<dbReference type="AlphaFoldDB" id="A0A9P0VYC4"/>
<dbReference type="FunFam" id="1.20.1250.20:FF:000011">
    <property type="entry name" value="MFS multidrug transporter, putative"/>
    <property type="match status" value="1"/>
</dbReference>
<feature type="transmembrane region" description="Helical" evidence="7">
    <location>
        <begin position="256"/>
        <end position="279"/>
    </location>
</feature>
<evidence type="ECO:0000313" key="9">
    <source>
        <dbReference type="EMBL" id="CAH2353576.1"/>
    </source>
</evidence>
<feature type="transmembrane region" description="Helical" evidence="7">
    <location>
        <begin position="471"/>
        <end position="493"/>
    </location>
</feature>
<feature type="region of interest" description="Disordered" evidence="6">
    <location>
        <begin position="1"/>
        <end position="43"/>
    </location>
</feature>
<evidence type="ECO:0000256" key="7">
    <source>
        <dbReference type="SAM" id="Phobius"/>
    </source>
</evidence>